<dbReference type="Proteomes" id="UP000646478">
    <property type="component" value="Unassembled WGS sequence"/>
</dbReference>
<keyword evidence="2" id="KW-1185">Reference proteome</keyword>
<gene>
    <name evidence="1" type="ORF">GCM10011491_11670</name>
</gene>
<name>A0A916S5P0_9HYPH</name>
<reference evidence="1" key="2">
    <citation type="submission" date="2020-09" db="EMBL/GenBank/DDBJ databases">
        <authorList>
            <person name="Sun Q."/>
            <person name="Zhou Y."/>
        </authorList>
    </citation>
    <scope>NUCLEOTIDE SEQUENCE</scope>
    <source>
        <strain evidence="1">CGMCC 1.15082</strain>
    </source>
</reference>
<reference evidence="1" key="1">
    <citation type="journal article" date="2014" name="Int. J. Syst. Evol. Microbiol.">
        <title>Complete genome sequence of Corynebacterium casei LMG S-19264T (=DSM 44701T), isolated from a smear-ripened cheese.</title>
        <authorList>
            <consortium name="US DOE Joint Genome Institute (JGI-PGF)"/>
            <person name="Walter F."/>
            <person name="Albersmeier A."/>
            <person name="Kalinowski J."/>
            <person name="Ruckert C."/>
        </authorList>
    </citation>
    <scope>NUCLEOTIDE SEQUENCE</scope>
    <source>
        <strain evidence="1">CGMCC 1.15082</strain>
    </source>
</reference>
<sequence length="162" mass="17761">MIHGHGDLLRLLDEDCRTFSGKNVSARADMTLEQTANVISRNNRSHDLINDGISLEGFELDQIESFGQPTGVCENKACFGRKYNVILEYCGVRIITLKELLPAFLMAQKAGDRFGGKSVIAGQGSKVAGGEFPRVNRGNPFEAQFYAVERSGNRVQAIRGPV</sequence>
<evidence type="ECO:0000313" key="1">
    <source>
        <dbReference type="EMBL" id="GGA85708.1"/>
    </source>
</evidence>
<dbReference type="EMBL" id="BMHH01000003">
    <property type="protein sequence ID" value="GGA85708.1"/>
    <property type="molecule type" value="Genomic_DNA"/>
</dbReference>
<organism evidence="1 2">
    <name type="scientific">Brucella endophytica</name>
    <dbReference type="NCBI Taxonomy" id="1963359"/>
    <lineage>
        <taxon>Bacteria</taxon>
        <taxon>Pseudomonadati</taxon>
        <taxon>Pseudomonadota</taxon>
        <taxon>Alphaproteobacteria</taxon>
        <taxon>Hyphomicrobiales</taxon>
        <taxon>Brucellaceae</taxon>
        <taxon>Brucella/Ochrobactrum group</taxon>
        <taxon>Brucella</taxon>
    </lineage>
</organism>
<proteinExistence type="predicted"/>
<dbReference type="AlphaFoldDB" id="A0A916S5P0"/>
<protein>
    <submittedName>
        <fullName evidence="1">Uncharacterized protein</fullName>
    </submittedName>
</protein>
<accession>A0A916S5P0</accession>
<comment type="caution">
    <text evidence="1">The sequence shown here is derived from an EMBL/GenBank/DDBJ whole genome shotgun (WGS) entry which is preliminary data.</text>
</comment>
<evidence type="ECO:0000313" key="2">
    <source>
        <dbReference type="Proteomes" id="UP000646478"/>
    </source>
</evidence>